<name>A0A2P5A4W5_PARAD</name>
<reference evidence="2" key="1">
    <citation type="submission" date="2016-06" db="EMBL/GenBank/DDBJ databases">
        <title>Parallel loss of symbiosis genes in relatives of nitrogen-fixing non-legume Parasponia.</title>
        <authorList>
            <person name="Van Velzen R."/>
            <person name="Holmer R."/>
            <person name="Bu F."/>
            <person name="Rutten L."/>
            <person name="Van Zeijl A."/>
            <person name="Liu W."/>
            <person name="Santuari L."/>
            <person name="Cao Q."/>
            <person name="Sharma T."/>
            <person name="Shen D."/>
            <person name="Roswanjaya Y."/>
            <person name="Wardhani T."/>
            <person name="Kalhor M.S."/>
            <person name="Jansen J."/>
            <person name="Van den Hoogen J."/>
            <person name="Gungor B."/>
            <person name="Hartog M."/>
            <person name="Hontelez J."/>
            <person name="Verver J."/>
            <person name="Yang W.-C."/>
            <person name="Schijlen E."/>
            <person name="Repin R."/>
            <person name="Schilthuizen M."/>
            <person name="Schranz E."/>
            <person name="Heidstra R."/>
            <person name="Miyata K."/>
            <person name="Fedorova E."/>
            <person name="Kohlen W."/>
            <person name="Bisseling T."/>
            <person name="Smit S."/>
            <person name="Geurts R."/>
        </authorList>
    </citation>
    <scope>NUCLEOTIDE SEQUENCE [LARGE SCALE GENOMIC DNA]</scope>
    <source>
        <strain evidence="2">cv. WU1-14</strain>
    </source>
</reference>
<evidence type="ECO:0000313" key="2">
    <source>
        <dbReference type="Proteomes" id="UP000237105"/>
    </source>
</evidence>
<evidence type="ECO:0000313" key="1">
    <source>
        <dbReference type="EMBL" id="PON31572.1"/>
    </source>
</evidence>
<protein>
    <submittedName>
        <fullName evidence="1">Uncharacterized protein</fullName>
    </submittedName>
</protein>
<accession>A0A2P5A4W5</accession>
<dbReference type="AlphaFoldDB" id="A0A2P5A4W5"/>
<sequence length="114" mass="13518">RLFERKDLYCCRHDNHHCCHLISPLLLLFVRLSPDVDKLVPDHIELATFKAPPRDEYCGNKKIQRTLSLRRRVFVQTETGSVLDIELDRNNNAHMVKRKLQVAFNIPMWYFVEA</sequence>
<dbReference type="STRING" id="3476.A0A2P5A4W5"/>
<proteinExistence type="predicted"/>
<dbReference type="Proteomes" id="UP000237105">
    <property type="component" value="Unassembled WGS sequence"/>
</dbReference>
<dbReference type="EMBL" id="JXTB01000990">
    <property type="protein sequence ID" value="PON31572.1"/>
    <property type="molecule type" value="Genomic_DNA"/>
</dbReference>
<organism evidence="1 2">
    <name type="scientific">Parasponia andersonii</name>
    <name type="common">Sponia andersonii</name>
    <dbReference type="NCBI Taxonomy" id="3476"/>
    <lineage>
        <taxon>Eukaryota</taxon>
        <taxon>Viridiplantae</taxon>
        <taxon>Streptophyta</taxon>
        <taxon>Embryophyta</taxon>
        <taxon>Tracheophyta</taxon>
        <taxon>Spermatophyta</taxon>
        <taxon>Magnoliopsida</taxon>
        <taxon>eudicotyledons</taxon>
        <taxon>Gunneridae</taxon>
        <taxon>Pentapetalae</taxon>
        <taxon>rosids</taxon>
        <taxon>fabids</taxon>
        <taxon>Rosales</taxon>
        <taxon>Cannabaceae</taxon>
        <taxon>Parasponia</taxon>
    </lineage>
</organism>
<gene>
    <name evidence="1" type="ORF">PanWU01x14_368890</name>
</gene>
<comment type="caution">
    <text evidence="1">The sequence shown here is derived from an EMBL/GenBank/DDBJ whole genome shotgun (WGS) entry which is preliminary data.</text>
</comment>
<keyword evidence="2" id="KW-1185">Reference proteome</keyword>
<feature type="non-terminal residue" evidence="1">
    <location>
        <position position="1"/>
    </location>
</feature>